<keyword evidence="11" id="KW-1185">Reference proteome</keyword>
<feature type="transmembrane region" description="Helical" evidence="8">
    <location>
        <begin position="191"/>
        <end position="212"/>
    </location>
</feature>
<sequence>MAAGTQLVQRSSAEGRVAASANASIQSAEAVAPEEEFRGERDESHRAHFRFLWVTLLAGCSLLEYGFDHGIIGSFQAMVGFLKVFGYEDPRVPSGWNIASGPQQMISSFLLLGAFLSCFAAGPLGSVLGRRWCIQIGLILLVASITVMVVTTSMGALYFSRLLMGFGNGLVMAFTMVYISELAPSKLRGLAYGFMSGWITIGMGVGLLITNATAAIDSKLCYQIPLYVLYAMPVVSIFSLPFLPESPRWLLLNGKEEEALKALTWIRNGAYDRLALQSEFEEMRLNALHDLEVQSPWLVLDLFRGTNLRRTVISVGVGLINPGTGAMFVLAFGTYFFAVVGVHDPFKMSVVIQWIGVAGLFCAYYALGKLGRRTLLLIGTINCGLSMLFLGVISSLPASAHSASAIAAGVVFLFAWFNFWFNFGLAPTTYLVAGEIPAQNLRAYTSGLSTGAGFVFAWLTTFTTPYFINPAELKWGGKFGYIWFGSSIIVVLFIYFMVPEVLGRSLEEIEEMFDLRLPAKDFPAYVSRNAQIAREEAQKDLYSAEKAGVMHVEGSSRV</sequence>
<dbReference type="InterPro" id="IPR005828">
    <property type="entry name" value="MFS_sugar_transport-like"/>
</dbReference>
<dbReference type="GO" id="GO:0016020">
    <property type="term" value="C:membrane"/>
    <property type="evidence" value="ECO:0007669"/>
    <property type="project" value="UniProtKB-SubCell"/>
</dbReference>
<feature type="transmembrane region" description="Helical" evidence="8">
    <location>
        <begin position="312"/>
        <end position="338"/>
    </location>
</feature>
<evidence type="ECO:0000256" key="5">
    <source>
        <dbReference type="ARBA" id="ARBA00022989"/>
    </source>
</evidence>
<reference evidence="10" key="2">
    <citation type="submission" date="2023-05" db="EMBL/GenBank/DDBJ databases">
        <authorList>
            <consortium name="Lawrence Berkeley National Laboratory"/>
            <person name="Steindorff A."/>
            <person name="Hensen N."/>
            <person name="Bonometti L."/>
            <person name="Westerberg I."/>
            <person name="Brannstrom I.O."/>
            <person name="Guillou S."/>
            <person name="Cros-Aarteil S."/>
            <person name="Calhoun S."/>
            <person name="Haridas S."/>
            <person name="Kuo A."/>
            <person name="Mondo S."/>
            <person name="Pangilinan J."/>
            <person name="Riley R."/>
            <person name="Labutti K."/>
            <person name="Andreopoulos B."/>
            <person name="Lipzen A."/>
            <person name="Chen C."/>
            <person name="Yanf M."/>
            <person name="Daum C."/>
            <person name="Ng V."/>
            <person name="Clum A."/>
            <person name="Ohm R."/>
            <person name="Martin F."/>
            <person name="Silar P."/>
            <person name="Natvig D."/>
            <person name="Lalanne C."/>
            <person name="Gautier V."/>
            <person name="Ament-Velasquez S.L."/>
            <person name="Kruys A."/>
            <person name="Hutchinson M.I."/>
            <person name="Powell A.J."/>
            <person name="Barry K."/>
            <person name="Miller A.N."/>
            <person name="Grigoriev I.V."/>
            <person name="Debuchy R."/>
            <person name="Gladieux P."/>
            <person name="Thoren M.H."/>
            <person name="Johannesson H."/>
        </authorList>
    </citation>
    <scope>NUCLEOTIDE SEQUENCE</scope>
    <source>
        <strain evidence="10">CBS 538.74</strain>
    </source>
</reference>
<feature type="transmembrane region" description="Helical" evidence="8">
    <location>
        <begin position="158"/>
        <end position="179"/>
    </location>
</feature>
<dbReference type="FunFam" id="1.20.1250.20:FF:000078">
    <property type="entry name" value="MFS maltose transporter, putative"/>
    <property type="match status" value="1"/>
</dbReference>
<dbReference type="Pfam" id="PF00083">
    <property type="entry name" value="Sugar_tr"/>
    <property type="match status" value="1"/>
</dbReference>
<feature type="domain" description="Major facilitator superfamily (MFS) profile" evidence="9">
    <location>
        <begin position="54"/>
        <end position="502"/>
    </location>
</feature>
<dbReference type="Gene3D" id="1.20.1250.20">
    <property type="entry name" value="MFS general substrate transporter like domains"/>
    <property type="match status" value="1"/>
</dbReference>
<evidence type="ECO:0000313" key="11">
    <source>
        <dbReference type="Proteomes" id="UP001302745"/>
    </source>
</evidence>
<feature type="transmembrane region" description="Helical" evidence="8">
    <location>
        <begin position="444"/>
        <end position="468"/>
    </location>
</feature>
<evidence type="ECO:0000256" key="6">
    <source>
        <dbReference type="ARBA" id="ARBA00023136"/>
    </source>
</evidence>
<dbReference type="PROSITE" id="PS50850">
    <property type="entry name" value="MFS"/>
    <property type="match status" value="1"/>
</dbReference>
<evidence type="ECO:0000256" key="7">
    <source>
        <dbReference type="RuleBase" id="RU003346"/>
    </source>
</evidence>
<keyword evidence="4 8" id="KW-0812">Transmembrane</keyword>
<protein>
    <submittedName>
        <fullName evidence="10">General substrate transporter</fullName>
    </submittedName>
</protein>
<dbReference type="AlphaFoldDB" id="A0AAN6VPJ1"/>
<gene>
    <name evidence="10" type="ORF">C8A00DRAFT_13532</name>
</gene>
<evidence type="ECO:0000256" key="3">
    <source>
        <dbReference type="ARBA" id="ARBA00022448"/>
    </source>
</evidence>
<dbReference type="Proteomes" id="UP001302745">
    <property type="component" value="Unassembled WGS sequence"/>
</dbReference>
<dbReference type="InterPro" id="IPR005829">
    <property type="entry name" value="Sugar_transporter_CS"/>
</dbReference>
<dbReference type="SUPFAM" id="SSF103473">
    <property type="entry name" value="MFS general substrate transporter"/>
    <property type="match status" value="1"/>
</dbReference>
<evidence type="ECO:0000256" key="1">
    <source>
        <dbReference type="ARBA" id="ARBA00004141"/>
    </source>
</evidence>
<organism evidence="10 11">
    <name type="scientific">Chaetomidium leptoderma</name>
    <dbReference type="NCBI Taxonomy" id="669021"/>
    <lineage>
        <taxon>Eukaryota</taxon>
        <taxon>Fungi</taxon>
        <taxon>Dikarya</taxon>
        <taxon>Ascomycota</taxon>
        <taxon>Pezizomycotina</taxon>
        <taxon>Sordariomycetes</taxon>
        <taxon>Sordariomycetidae</taxon>
        <taxon>Sordariales</taxon>
        <taxon>Chaetomiaceae</taxon>
        <taxon>Chaetomidium</taxon>
    </lineage>
</organism>
<dbReference type="InterPro" id="IPR020846">
    <property type="entry name" value="MFS_dom"/>
</dbReference>
<dbReference type="PANTHER" id="PTHR48022:SF10">
    <property type="entry name" value="MAJOR FACILITATOR SUPERFAMILY (MFS) PROFILE DOMAIN-CONTAINING PROTEIN"/>
    <property type="match status" value="1"/>
</dbReference>
<keyword evidence="6 8" id="KW-0472">Membrane</keyword>
<dbReference type="GO" id="GO:0005351">
    <property type="term" value="F:carbohydrate:proton symporter activity"/>
    <property type="evidence" value="ECO:0007669"/>
    <property type="project" value="TreeGrafter"/>
</dbReference>
<feature type="transmembrane region" description="Helical" evidence="8">
    <location>
        <begin position="47"/>
        <end position="67"/>
    </location>
</feature>
<evidence type="ECO:0000259" key="9">
    <source>
        <dbReference type="PROSITE" id="PS50850"/>
    </source>
</evidence>
<accession>A0AAN6VPJ1</accession>
<comment type="caution">
    <text evidence="10">The sequence shown here is derived from an EMBL/GenBank/DDBJ whole genome shotgun (WGS) entry which is preliminary data.</text>
</comment>
<evidence type="ECO:0000256" key="2">
    <source>
        <dbReference type="ARBA" id="ARBA00010992"/>
    </source>
</evidence>
<evidence type="ECO:0000313" key="10">
    <source>
        <dbReference type="EMBL" id="KAK4155413.1"/>
    </source>
</evidence>
<feature type="transmembrane region" description="Helical" evidence="8">
    <location>
        <begin position="105"/>
        <end position="125"/>
    </location>
</feature>
<comment type="similarity">
    <text evidence="2 7">Belongs to the major facilitator superfamily. Sugar transporter (TC 2.A.1.1) family.</text>
</comment>
<feature type="transmembrane region" description="Helical" evidence="8">
    <location>
        <begin position="405"/>
        <end position="432"/>
    </location>
</feature>
<evidence type="ECO:0000256" key="8">
    <source>
        <dbReference type="SAM" id="Phobius"/>
    </source>
</evidence>
<dbReference type="EMBL" id="MU856888">
    <property type="protein sequence ID" value="KAK4155413.1"/>
    <property type="molecule type" value="Genomic_DNA"/>
</dbReference>
<feature type="transmembrane region" description="Helical" evidence="8">
    <location>
        <begin position="480"/>
        <end position="498"/>
    </location>
</feature>
<keyword evidence="5 8" id="KW-1133">Transmembrane helix</keyword>
<feature type="transmembrane region" description="Helical" evidence="8">
    <location>
        <begin position="224"/>
        <end position="243"/>
    </location>
</feature>
<proteinExistence type="inferred from homology"/>
<dbReference type="NCBIfam" id="TIGR00879">
    <property type="entry name" value="SP"/>
    <property type="match status" value="1"/>
</dbReference>
<reference evidence="10" key="1">
    <citation type="journal article" date="2023" name="Mol. Phylogenet. Evol.">
        <title>Genome-scale phylogeny and comparative genomics of the fungal order Sordariales.</title>
        <authorList>
            <person name="Hensen N."/>
            <person name="Bonometti L."/>
            <person name="Westerberg I."/>
            <person name="Brannstrom I.O."/>
            <person name="Guillou S."/>
            <person name="Cros-Aarteil S."/>
            <person name="Calhoun S."/>
            <person name="Haridas S."/>
            <person name="Kuo A."/>
            <person name="Mondo S."/>
            <person name="Pangilinan J."/>
            <person name="Riley R."/>
            <person name="LaButti K."/>
            <person name="Andreopoulos B."/>
            <person name="Lipzen A."/>
            <person name="Chen C."/>
            <person name="Yan M."/>
            <person name="Daum C."/>
            <person name="Ng V."/>
            <person name="Clum A."/>
            <person name="Steindorff A."/>
            <person name="Ohm R.A."/>
            <person name="Martin F."/>
            <person name="Silar P."/>
            <person name="Natvig D.O."/>
            <person name="Lalanne C."/>
            <person name="Gautier V."/>
            <person name="Ament-Velasquez S.L."/>
            <person name="Kruys A."/>
            <person name="Hutchinson M.I."/>
            <person name="Powell A.J."/>
            <person name="Barry K."/>
            <person name="Miller A.N."/>
            <person name="Grigoriev I.V."/>
            <person name="Debuchy R."/>
            <person name="Gladieux P."/>
            <person name="Hiltunen Thoren M."/>
            <person name="Johannesson H."/>
        </authorList>
    </citation>
    <scope>NUCLEOTIDE SEQUENCE</scope>
    <source>
        <strain evidence="10">CBS 538.74</strain>
    </source>
</reference>
<dbReference type="InterPro" id="IPR036259">
    <property type="entry name" value="MFS_trans_sf"/>
</dbReference>
<dbReference type="PROSITE" id="PS00217">
    <property type="entry name" value="SUGAR_TRANSPORT_2"/>
    <property type="match status" value="1"/>
</dbReference>
<feature type="transmembrane region" description="Helical" evidence="8">
    <location>
        <begin position="132"/>
        <end position="152"/>
    </location>
</feature>
<dbReference type="PANTHER" id="PTHR48022">
    <property type="entry name" value="PLASTIDIC GLUCOSE TRANSPORTER 4"/>
    <property type="match status" value="1"/>
</dbReference>
<dbReference type="InterPro" id="IPR050360">
    <property type="entry name" value="MFS_Sugar_Transporters"/>
</dbReference>
<feature type="transmembrane region" description="Helical" evidence="8">
    <location>
        <begin position="374"/>
        <end position="393"/>
    </location>
</feature>
<name>A0AAN6VPJ1_9PEZI</name>
<dbReference type="InterPro" id="IPR003663">
    <property type="entry name" value="Sugar/inositol_transpt"/>
</dbReference>
<evidence type="ECO:0000256" key="4">
    <source>
        <dbReference type="ARBA" id="ARBA00022692"/>
    </source>
</evidence>
<keyword evidence="3 7" id="KW-0813">Transport</keyword>
<feature type="transmembrane region" description="Helical" evidence="8">
    <location>
        <begin position="350"/>
        <end position="367"/>
    </location>
</feature>
<comment type="subcellular location">
    <subcellularLocation>
        <location evidence="1">Membrane</location>
        <topology evidence="1">Multi-pass membrane protein</topology>
    </subcellularLocation>
</comment>